<gene>
    <name evidence="2" type="ORF">GGX14DRAFT_403404</name>
</gene>
<evidence type="ECO:0000256" key="1">
    <source>
        <dbReference type="SAM" id="MobiDB-lite"/>
    </source>
</evidence>
<feature type="region of interest" description="Disordered" evidence="1">
    <location>
        <begin position="1"/>
        <end position="26"/>
    </location>
</feature>
<reference evidence="2" key="1">
    <citation type="submission" date="2023-03" db="EMBL/GenBank/DDBJ databases">
        <title>Massive genome expansion in bonnet fungi (Mycena s.s.) driven by repeated elements and novel gene families across ecological guilds.</title>
        <authorList>
            <consortium name="Lawrence Berkeley National Laboratory"/>
            <person name="Harder C.B."/>
            <person name="Miyauchi S."/>
            <person name="Viragh M."/>
            <person name="Kuo A."/>
            <person name="Thoen E."/>
            <person name="Andreopoulos B."/>
            <person name="Lu D."/>
            <person name="Skrede I."/>
            <person name="Drula E."/>
            <person name="Henrissat B."/>
            <person name="Morin E."/>
            <person name="Kohler A."/>
            <person name="Barry K."/>
            <person name="LaButti K."/>
            <person name="Morin E."/>
            <person name="Salamov A."/>
            <person name="Lipzen A."/>
            <person name="Mereny Z."/>
            <person name="Hegedus B."/>
            <person name="Baldrian P."/>
            <person name="Stursova M."/>
            <person name="Weitz H."/>
            <person name="Taylor A."/>
            <person name="Grigoriev I.V."/>
            <person name="Nagy L.G."/>
            <person name="Martin F."/>
            <person name="Kauserud H."/>
        </authorList>
    </citation>
    <scope>NUCLEOTIDE SEQUENCE</scope>
    <source>
        <strain evidence="2">9144</strain>
    </source>
</reference>
<feature type="compositionally biased region" description="Basic and acidic residues" evidence="1">
    <location>
        <begin position="12"/>
        <end position="26"/>
    </location>
</feature>
<name>A0AAD6Y6A0_9AGAR</name>
<evidence type="ECO:0000313" key="3">
    <source>
        <dbReference type="Proteomes" id="UP001219525"/>
    </source>
</evidence>
<dbReference type="Proteomes" id="UP001219525">
    <property type="component" value="Unassembled WGS sequence"/>
</dbReference>
<protein>
    <submittedName>
        <fullName evidence="2">Uncharacterized protein</fullName>
    </submittedName>
</protein>
<proteinExistence type="predicted"/>
<accession>A0AAD6Y6A0</accession>
<feature type="compositionally biased region" description="Basic and acidic residues" evidence="1">
    <location>
        <begin position="52"/>
        <end position="63"/>
    </location>
</feature>
<organism evidence="2 3">
    <name type="scientific">Mycena pura</name>
    <dbReference type="NCBI Taxonomy" id="153505"/>
    <lineage>
        <taxon>Eukaryota</taxon>
        <taxon>Fungi</taxon>
        <taxon>Dikarya</taxon>
        <taxon>Basidiomycota</taxon>
        <taxon>Agaricomycotina</taxon>
        <taxon>Agaricomycetes</taxon>
        <taxon>Agaricomycetidae</taxon>
        <taxon>Agaricales</taxon>
        <taxon>Marasmiineae</taxon>
        <taxon>Mycenaceae</taxon>
        <taxon>Mycena</taxon>
    </lineage>
</organism>
<feature type="compositionally biased region" description="Basic residues" evidence="1">
    <location>
        <begin position="1"/>
        <end position="11"/>
    </location>
</feature>
<dbReference type="EMBL" id="JARJCW010000085">
    <property type="protein sequence ID" value="KAJ7196200.1"/>
    <property type="molecule type" value="Genomic_DNA"/>
</dbReference>
<keyword evidence="3" id="KW-1185">Reference proteome</keyword>
<feature type="region of interest" description="Disordered" evidence="1">
    <location>
        <begin position="52"/>
        <end position="93"/>
    </location>
</feature>
<evidence type="ECO:0000313" key="2">
    <source>
        <dbReference type="EMBL" id="KAJ7196200.1"/>
    </source>
</evidence>
<comment type="caution">
    <text evidence="2">The sequence shown here is derived from an EMBL/GenBank/DDBJ whole genome shotgun (WGS) entry which is preliminary data.</text>
</comment>
<sequence length="138" mass="14996">MSCARHRARRTRLAEEDGERGAATRRLPESVTAAAALLMSCSARAADELKVGTRRRREDRERGGAVVAIGRRTKTPAGRKPVSARGRGSERTPGTGLEVAALCVRSSTERFILVLCPRARALDAPLLLEIRANVLIRI</sequence>
<dbReference type="AlphaFoldDB" id="A0AAD6Y6A0"/>